<dbReference type="InterPro" id="IPR011491">
    <property type="entry name" value="FlgE_D2"/>
</dbReference>
<feature type="domain" description="Flagellar basal body rod protein N-terminal" evidence="7">
    <location>
        <begin position="148"/>
        <end position="178"/>
    </location>
</feature>
<dbReference type="Pfam" id="PF00460">
    <property type="entry name" value="Flg_bb_rod"/>
    <property type="match status" value="1"/>
</dbReference>
<dbReference type="Proteomes" id="UP000245765">
    <property type="component" value="Unassembled WGS sequence"/>
</dbReference>
<feature type="domain" description="Flagellar hook protein FlgE/F/G-like D1" evidence="10">
    <location>
        <begin position="225"/>
        <end position="277"/>
    </location>
</feature>
<accession>A0A317FJK9</accession>
<dbReference type="GO" id="GO:0009425">
    <property type="term" value="C:bacterial-type flagellum basal body"/>
    <property type="evidence" value="ECO:0007669"/>
    <property type="project" value="UniProtKB-SubCell"/>
</dbReference>
<sequence length="596" mass="62090">MIGAESGSDGSATASSGVAGGSTAGATGDGAINPVPSAGASVVGATSPASSTAKPAASAPSCAAGAAGITGWGDRGGNASMRRRLRKRRAARSAARAGNHAPPPGKSCRRAASLVAHQPRRSWHAGCDPGPERIRQRGSSRMSLLGSMTTAISGLTAQSRALGHVSDNVANSQTVGFKRVDTNFTSWLTRSTLRLHMPGSVEARPDYTNTVQGAIEQVENPLAMAIAGQGFFSVAQSRGGTIGNPLFDERQFFTRAGDFALDRDGYMVNGSSYYLEGWRMLPTGEPDRTALAPIRITELVYNPVPTSRIDLAANLPFNVPQVAAVPAAAPWAPAEPPVSSVLQIFDALGNQRQVTLDWWKLDDDTWRLRITPAGDTLAPANGRFVDVNFGGVISAGPPAVTAPPGTVSSIVPLSATTGTVPAPLAVGDPASLGFTADYGFGNQDISLRLGGYGVPTGLTNYAGTEYGVRDLSQDGVPLGAYSGVIVRENGDVAVNYDNGQTRIVARVPVVAFNDPDRLQRLDGQAFMRTVESGEARVTDAASNGVGKLVTGAVERSNVDIAGEFSKLILAQRAYTSNTRIVTAADEMLQDTINMRR</sequence>
<dbReference type="InterPro" id="IPR001444">
    <property type="entry name" value="Flag_bb_rod_N"/>
</dbReference>
<evidence type="ECO:0000256" key="5">
    <source>
        <dbReference type="RuleBase" id="RU362116"/>
    </source>
</evidence>
<reference evidence="12" key="1">
    <citation type="submission" date="2018-05" db="EMBL/GenBank/DDBJ databases">
        <authorList>
            <person name="Du Z."/>
            <person name="Wang X."/>
        </authorList>
    </citation>
    <scope>NUCLEOTIDE SEQUENCE [LARGE SCALE GENOMIC DNA]</scope>
    <source>
        <strain evidence="12">CQN31</strain>
    </source>
</reference>
<protein>
    <recommendedName>
        <fullName evidence="3 5">Flagellar hook protein FlgE</fullName>
    </recommendedName>
</protein>
<dbReference type="SUPFAM" id="SSF117143">
    <property type="entry name" value="Flagellar hook protein flgE"/>
    <property type="match status" value="1"/>
</dbReference>
<dbReference type="InterPro" id="IPR037925">
    <property type="entry name" value="FlgE/F/G-like"/>
</dbReference>
<organism evidence="11 12">
    <name type="scientific">Falsiroseomonas bella</name>
    <dbReference type="NCBI Taxonomy" id="2184016"/>
    <lineage>
        <taxon>Bacteria</taxon>
        <taxon>Pseudomonadati</taxon>
        <taxon>Pseudomonadota</taxon>
        <taxon>Alphaproteobacteria</taxon>
        <taxon>Acetobacterales</taxon>
        <taxon>Roseomonadaceae</taxon>
        <taxon>Falsiroseomonas</taxon>
    </lineage>
</organism>
<feature type="compositionally biased region" description="Basic residues" evidence="6">
    <location>
        <begin position="81"/>
        <end position="91"/>
    </location>
</feature>
<feature type="region of interest" description="Disordered" evidence="6">
    <location>
        <begin position="1"/>
        <end position="108"/>
    </location>
</feature>
<comment type="similarity">
    <text evidence="2 5">Belongs to the flagella basal body rod proteins family.</text>
</comment>
<evidence type="ECO:0000313" key="11">
    <source>
        <dbReference type="EMBL" id="PWS38257.1"/>
    </source>
</evidence>
<evidence type="ECO:0000256" key="6">
    <source>
        <dbReference type="SAM" id="MobiDB-lite"/>
    </source>
</evidence>
<dbReference type="InterPro" id="IPR053967">
    <property type="entry name" value="LlgE_F_G-like_D1"/>
</dbReference>
<comment type="function">
    <text evidence="5">A flexible structure which links the flagellar filament to the drive apparatus in the basal body.</text>
</comment>
<evidence type="ECO:0000256" key="3">
    <source>
        <dbReference type="ARBA" id="ARBA00019015"/>
    </source>
</evidence>
<dbReference type="InterPro" id="IPR037058">
    <property type="entry name" value="Falgellar_hook_FlgE_sf"/>
</dbReference>
<evidence type="ECO:0000256" key="1">
    <source>
        <dbReference type="ARBA" id="ARBA00004117"/>
    </source>
</evidence>
<gene>
    <name evidence="11" type="ORF">DFH01_02885</name>
</gene>
<evidence type="ECO:0000256" key="4">
    <source>
        <dbReference type="ARBA" id="ARBA00023143"/>
    </source>
</evidence>
<evidence type="ECO:0000313" key="12">
    <source>
        <dbReference type="Proteomes" id="UP000245765"/>
    </source>
</evidence>
<feature type="domain" description="Flagellar basal-body/hook protein C-terminal" evidence="8">
    <location>
        <begin position="550"/>
        <end position="594"/>
    </location>
</feature>
<evidence type="ECO:0000259" key="8">
    <source>
        <dbReference type="Pfam" id="PF06429"/>
    </source>
</evidence>
<comment type="subcellular location">
    <subcellularLocation>
        <location evidence="1 5">Bacterial flagellum basal body</location>
    </subcellularLocation>
</comment>
<evidence type="ECO:0000256" key="2">
    <source>
        <dbReference type="ARBA" id="ARBA00009677"/>
    </source>
</evidence>
<dbReference type="GO" id="GO:0005829">
    <property type="term" value="C:cytosol"/>
    <property type="evidence" value="ECO:0007669"/>
    <property type="project" value="TreeGrafter"/>
</dbReference>
<dbReference type="InterPro" id="IPR010930">
    <property type="entry name" value="Flg_bb/hook_C_dom"/>
</dbReference>
<evidence type="ECO:0000259" key="10">
    <source>
        <dbReference type="Pfam" id="PF22692"/>
    </source>
</evidence>
<dbReference type="PANTHER" id="PTHR30435:SF1">
    <property type="entry name" value="FLAGELLAR HOOK PROTEIN FLGE"/>
    <property type="match status" value="1"/>
</dbReference>
<dbReference type="AlphaFoldDB" id="A0A317FJK9"/>
<proteinExistence type="inferred from homology"/>
<name>A0A317FJK9_9PROT</name>
<dbReference type="Pfam" id="PF22692">
    <property type="entry name" value="LlgE_F_G_D1"/>
    <property type="match status" value="1"/>
</dbReference>
<dbReference type="Pfam" id="PF07559">
    <property type="entry name" value="FlgE_D2"/>
    <property type="match status" value="1"/>
</dbReference>
<dbReference type="GO" id="GO:0071978">
    <property type="term" value="P:bacterial-type flagellum-dependent swarming motility"/>
    <property type="evidence" value="ECO:0007669"/>
    <property type="project" value="TreeGrafter"/>
</dbReference>
<keyword evidence="12" id="KW-1185">Reference proteome</keyword>
<comment type="caution">
    <text evidence="11">The sequence shown here is derived from an EMBL/GenBank/DDBJ whole genome shotgun (WGS) entry which is preliminary data.</text>
</comment>
<dbReference type="Pfam" id="PF06429">
    <property type="entry name" value="Flg_bbr_C"/>
    <property type="match status" value="1"/>
</dbReference>
<dbReference type="EMBL" id="QGNA01000001">
    <property type="protein sequence ID" value="PWS38257.1"/>
    <property type="molecule type" value="Genomic_DNA"/>
</dbReference>
<dbReference type="Gene3D" id="2.60.98.20">
    <property type="entry name" value="Flagellar hook protein FlgE"/>
    <property type="match status" value="1"/>
</dbReference>
<feature type="domain" description="Flagellar hook protein FlgE D2" evidence="9">
    <location>
        <begin position="330"/>
        <end position="475"/>
    </location>
</feature>
<dbReference type="GO" id="GO:0009424">
    <property type="term" value="C:bacterial-type flagellum hook"/>
    <property type="evidence" value="ECO:0007669"/>
    <property type="project" value="TreeGrafter"/>
</dbReference>
<dbReference type="PANTHER" id="PTHR30435">
    <property type="entry name" value="FLAGELLAR PROTEIN"/>
    <property type="match status" value="1"/>
</dbReference>
<keyword evidence="4 5" id="KW-0975">Bacterial flagellum</keyword>
<dbReference type="InterPro" id="IPR020013">
    <property type="entry name" value="Flagellar_FlgE/F/G"/>
</dbReference>
<dbReference type="NCBIfam" id="TIGR03506">
    <property type="entry name" value="FlgEFG_subfam"/>
    <property type="match status" value="1"/>
</dbReference>
<feature type="compositionally biased region" description="Low complexity" evidence="6">
    <location>
        <begin position="44"/>
        <end position="67"/>
    </location>
</feature>
<feature type="compositionally biased region" description="Low complexity" evidence="6">
    <location>
        <begin position="1"/>
        <end position="17"/>
    </location>
</feature>
<evidence type="ECO:0000259" key="9">
    <source>
        <dbReference type="Pfam" id="PF07559"/>
    </source>
</evidence>
<evidence type="ECO:0000259" key="7">
    <source>
        <dbReference type="Pfam" id="PF00460"/>
    </source>
</evidence>